<dbReference type="PANTHER" id="PTHR47642:SF6">
    <property type="entry name" value="ATP-DEPENDENT DNA HELICASE"/>
    <property type="match status" value="1"/>
</dbReference>
<protein>
    <submittedName>
        <fullName evidence="1">ATP-dependent DNA helicase</fullName>
    </submittedName>
</protein>
<dbReference type="AlphaFoldDB" id="A0A8X6XQQ4"/>
<keyword evidence="1" id="KW-0067">ATP-binding</keyword>
<dbReference type="InterPro" id="IPR051055">
    <property type="entry name" value="PIF1_helicase"/>
</dbReference>
<dbReference type="PANTHER" id="PTHR47642">
    <property type="entry name" value="ATP-DEPENDENT DNA HELICASE"/>
    <property type="match status" value="1"/>
</dbReference>
<dbReference type="EMBL" id="BMAV01011535">
    <property type="protein sequence ID" value="GFY57493.1"/>
    <property type="molecule type" value="Genomic_DNA"/>
</dbReference>
<keyword evidence="1" id="KW-0378">Hydrolase</keyword>
<evidence type="ECO:0000313" key="1">
    <source>
        <dbReference type="EMBL" id="GFY57493.1"/>
    </source>
</evidence>
<evidence type="ECO:0000313" key="2">
    <source>
        <dbReference type="Proteomes" id="UP000886998"/>
    </source>
</evidence>
<organism evidence="1 2">
    <name type="scientific">Trichonephila inaurata madagascariensis</name>
    <dbReference type="NCBI Taxonomy" id="2747483"/>
    <lineage>
        <taxon>Eukaryota</taxon>
        <taxon>Metazoa</taxon>
        <taxon>Ecdysozoa</taxon>
        <taxon>Arthropoda</taxon>
        <taxon>Chelicerata</taxon>
        <taxon>Arachnida</taxon>
        <taxon>Araneae</taxon>
        <taxon>Araneomorphae</taxon>
        <taxon>Entelegynae</taxon>
        <taxon>Araneoidea</taxon>
        <taxon>Nephilidae</taxon>
        <taxon>Trichonephila</taxon>
        <taxon>Trichonephila inaurata</taxon>
    </lineage>
</organism>
<dbReference type="OrthoDB" id="6429959at2759"/>
<dbReference type="InterPro" id="IPR027417">
    <property type="entry name" value="P-loop_NTPase"/>
</dbReference>
<sequence length="112" mass="12582">MLRYKVDAFKGLVNGAAGPITGIIWPCFQRAQMYDTDIPSVHIDFYKDGVHFIQPKIMQFPAKYSHGTAERRMLPIILRWVSTVHKMQGSTVVHAVVYLGLKLFAAGQAYVG</sequence>
<gene>
    <name evidence="1" type="primary">HaOG205669</name>
    <name evidence="1" type="ORF">TNIN_437231</name>
</gene>
<keyword evidence="1" id="KW-0347">Helicase</keyword>
<keyword evidence="2" id="KW-1185">Reference proteome</keyword>
<dbReference type="Proteomes" id="UP000886998">
    <property type="component" value="Unassembled WGS sequence"/>
</dbReference>
<reference evidence="1" key="1">
    <citation type="submission" date="2020-08" db="EMBL/GenBank/DDBJ databases">
        <title>Multicomponent nature underlies the extraordinary mechanical properties of spider dragline silk.</title>
        <authorList>
            <person name="Kono N."/>
            <person name="Nakamura H."/>
            <person name="Mori M."/>
            <person name="Yoshida Y."/>
            <person name="Ohtoshi R."/>
            <person name="Malay A.D."/>
            <person name="Moran D.A.P."/>
            <person name="Tomita M."/>
            <person name="Numata K."/>
            <person name="Arakawa K."/>
        </authorList>
    </citation>
    <scope>NUCLEOTIDE SEQUENCE</scope>
</reference>
<dbReference type="SUPFAM" id="SSF52540">
    <property type="entry name" value="P-loop containing nucleoside triphosphate hydrolases"/>
    <property type="match status" value="1"/>
</dbReference>
<proteinExistence type="predicted"/>
<comment type="caution">
    <text evidence="1">The sequence shown here is derived from an EMBL/GenBank/DDBJ whole genome shotgun (WGS) entry which is preliminary data.</text>
</comment>
<name>A0A8X6XQQ4_9ARAC</name>
<keyword evidence="1" id="KW-0547">Nucleotide-binding</keyword>
<accession>A0A8X6XQQ4</accession>
<dbReference type="GO" id="GO:0004386">
    <property type="term" value="F:helicase activity"/>
    <property type="evidence" value="ECO:0007669"/>
    <property type="project" value="UniProtKB-KW"/>
</dbReference>